<gene>
    <name evidence="1" type="ORF">QE364_003824</name>
</gene>
<organism evidence="1 2">
    <name type="scientific">Nocardioides zeae</name>
    <dbReference type="NCBI Taxonomy" id="1457234"/>
    <lineage>
        <taxon>Bacteria</taxon>
        <taxon>Bacillati</taxon>
        <taxon>Actinomycetota</taxon>
        <taxon>Actinomycetes</taxon>
        <taxon>Propionibacteriales</taxon>
        <taxon>Nocardioidaceae</taxon>
        <taxon>Nocardioides</taxon>
    </lineage>
</organism>
<evidence type="ECO:0000313" key="1">
    <source>
        <dbReference type="EMBL" id="MDR6212093.1"/>
    </source>
</evidence>
<evidence type="ECO:0000313" key="2">
    <source>
        <dbReference type="Proteomes" id="UP001261666"/>
    </source>
</evidence>
<dbReference type="Proteomes" id="UP001261666">
    <property type="component" value="Unassembled WGS sequence"/>
</dbReference>
<sequence>MNGLHDAEQPLLVCRGVAAGFGDPPTVSGVDLSLRRGEVVALRGASGSGKSTLLSAVAGLSPLRAGAVEYAGTRVSDLSERRRSRWRLESLGVVFQFGDLIPELRVSENVELPLRLLGSSRREAAARAADQLAELGLEEMGGRWLGELSGGQAQRVAVARALVHRPALLLADEPTGSLDETTAVHTMQAMLRLVRERGAAALVVTHDRSIAAVCDAEMTITNGRLGGEQPLAGVRP</sequence>
<dbReference type="EMBL" id="JAVIZJ010000017">
    <property type="protein sequence ID" value="MDR6212093.1"/>
    <property type="molecule type" value="Genomic_DNA"/>
</dbReference>
<proteinExistence type="predicted"/>
<keyword evidence="2" id="KW-1185">Reference proteome</keyword>
<keyword evidence="1" id="KW-0067">ATP-binding</keyword>
<name>A0ACC6IN71_9ACTN</name>
<protein>
    <submittedName>
        <fullName evidence="1">ABC transport system ATP-binding protein</fullName>
    </submittedName>
</protein>
<accession>A0ACC6IN71</accession>
<comment type="caution">
    <text evidence="1">The sequence shown here is derived from an EMBL/GenBank/DDBJ whole genome shotgun (WGS) entry which is preliminary data.</text>
</comment>
<reference evidence="1" key="1">
    <citation type="submission" date="2023-08" db="EMBL/GenBank/DDBJ databases">
        <title>Functional and genomic diversity of the sorghum phyllosphere microbiome.</title>
        <authorList>
            <person name="Shade A."/>
        </authorList>
    </citation>
    <scope>NUCLEOTIDE SEQUENCE</scope>
    <source>
        <strain evidence="1">SORGH_AS_0885</strain>
    </source>
</reference>
<keyword evidence="1" id="KW-0547">Nucleotide-binding</keyword>